<dbReference type="Proteomes" id="UP000828884">
    <property type="component" value="Segment"/>
</dbReference>
<keyword evidence="2" id="KW-1185">Reference proteome</keyword>
<gene>
    <name evidence="1" type="ORF">bas09_0061</name>
</gene>
<name>A0AAE7VXS8_9CAUD</name>
<organism evidence="1 2">
    <name type="scientific">Escherichia phage PaulSarasin</name>
    <dbReference type="NCBI Taxonomy" id="2851973"/>
    <lineage>
        <taxon>Viruses</taxon>
        <taxon>Duplodnaviria</taxon>
        <taxon>Heunggongvirae</taxon>
        <taxon>Uroviricota</taxon>
        <taxon>Caudoviricetes</taxon>
        <taxon>Drexlerviridae</taxon>
        <taxon>Tempevirinae</taxon>
        <taxon>Changchunvirus</taxon>
    </lineage>
</organism>
<reference evidence="2" key="1">
    <citation type="journal article" date="2021" name="PLoS Biol.">
        <title>Systematic exploration of Escherichia coli phage-host interactions with the BASEL phage collection.</title>
        <authorList>
            <person name="Maffei E."/>
            <person name="Shaidullina A."/>
            <person name="Burkolter M."/>
            <person name="Heyer Y."/>
            <person name="Estermann F."/>
            <person name="Druelle V."/>
            <person name="Sauer P."/>
            <person name="Willi L."/>
            <person name="Michaelis S."/>
            <person name="Hilbi H."/>
            <person name="Thaler D.S."/>
            <person name="Harms A."/>
        </authorList>
    </citation>
    <scope>NUCLEOTIDE SEQUENCE [LARGE SCALE GENOMIC DNA]</scope>
    <source>
        <strain evidence="2">Bas09</strain>
    </source>
</reference>
<evidence type="ECO:0000313" key="1">
    <source>
        <dbReference type="EMBL" id="QXV83706.1"/>
    </source>
</evidence>
<proteinExistence type="predicted"/>
<accession>A0AAE7VXS8</accession>
<protein>
    <submittedName>
        <fullName evidence="1">Uncharacterized protein</fullName>
    </submittedName>
</protein>
<dbReference type="EMBL" id="MZ501099">
    <property type="protein sequence ID" value="QXV83706.1"/>
    <property type="molecule type" value="Genomic_DNA"/>
</dbReference>
<evidence type="ECO:0000313" key="2">
    <source>
        <dbReference type="Proteomes" id="UP000828884"/>
    </source>
</evidence>
<sequence>MLSSLFHFIADEFQHLAQENLVANSRWQFLFNFLREVNVAMPG</sequence>